<dbReference type="InterPro" id="IPR000409">
    <property type="entry name" value="BEACH_dom"/>
</dbReference>
<proteinExistence type="predicted"/>
<dbReference type="InterPro" id="IPR057780">
    <property type="entry name" value="Beta-prop_Vps41"/>
</dbReference>
<keyword evidence="4" id="KW-1185">Reference proteome</keyword>
<dbReference type="InterPro" id="IPR001680">
    <property type="entry name" value="WD40_rpt"/>
</dbReference>
<dbReference type="OMA" id="NDFIFGE"/>
<evidence type="ECO:0000313" key="4">
    <source>
        <dbReference type="Proteomes" id="UP000008983"/>
    </source>
</evidence>
<dbReference type="SUPFAM" id="SSF81837">
    <property type="entry name" value="BEACH domain"/>
    <property type="match status" value="1"/>
</dbReference>
<dbReference type="PROSITE" id="PS50294">
    <property type="entry name" value="WD_REPEATS_REGION"/>
    <property type="match status" value="1"/>
</dbReference>
<protein>
    <recommendedName>
        <fullName evidence="2">BEACH domain-containing protein</fullName>
    </recommendedName>
</protein>
<name>G0R282_ICHMU</name>
<dbReference type="CDD" id="cd06071">
    <property type="entry name" value="Beach"/>
    <property type="match status" value="1"/>
</dbReference>
<dbReference type="SUPFAM" id="SSF50978">
    <property type="entry name" value="WD40 repeat-like"/>
    <property type="match status" value="1"/>
</dbReference>
<feature type="domain" description="BEACH" evidence="2">
    <location>
        <begin position="1"/>
        <end position="261"/>
    </location>
</feature>
<dbReference type="PANTHER" id="PTHR13743:SF112">
    <property type="entry name" value="BEACH DOMAIN-CONTAINING PROTEIN"/>
    <property type="match status" value="1"/>
</dbReference>
<dbReference type="STRING" id="857967.G0R282"/>
<dbReference type="Pfam" id="PF23411">
    <property type="entry name" value="Beta-prop_Vps41"/>
    <property type="match status" value="1"/>
</dbReference>
<sequence length="556" mass="65772">MLLNAASSRSRIDLSQFPIFPWIINNYEQEDGFKKYRDLSKPIGLLGSKDRINIYIERFQSCDTFQNIPPFHYGSHYSSPAIILQYMLRIQPFTNGAKILQGGKFDIADRIFFSIKDSFKCAMEEVSDIRELIPEFFYFPEMLININQQEFGTTQSGLQVNHVIMPIWAQKNPYKFIVLNRKGIESSFQQIHMWIDLIFGYKQQGKEAVKNMNIFYYLTYENNINQISFQDEKQRLSVETQIVNFGQTPIQLFQDSQHPQRIKFLTNFPKITDINANIKVFKPVSNKNFPNNGLQIFNFLPQAGYNVPFQCGEEKRKKITFKNIDFSIKYMCFPAVFISNSKVKNNIFFCFFLNQKYQKYIVFGGQWKGYLSIINTENNKEIQTIKKHRSTISCIAVQEIEQIIITGSSDGQVIVWQIEDQNKLILKQEIFDQDKQIHSICISRILRIFLTASENGSINIYNLYNYCFIELQIIPKVPLYRVQVQVFLLQFVQSFFLNRIKFYILIVLMDNYWLSLKKNICKLHILGLFKIQILVKFLYLVMKREKFKLENYHFWN</sequence>
<dbReference type="AlphaFoldDB" id="G0R282"/>
<evidence type="ECO:0000256" key="1">
    <source>
        <dbReference type="PROSITE-ProRule" id="PRU00221"/>
    </source>
</evidence>
<dbReference type="eggNOG" id="KOG1787">
    <property type="taxonomic scope" value="Eukaryota"/>
</dbReference>
<dbReference type="RefSeq" id="XP_004029643.1">
    <property type="nucleotide sequence ID" value="XM_004029595.1"/>
</dbReference>
<dbReference type="SMART" id="SM00320">
    <property type="entry name" value="WD40"/>
    <property type="match status" value="2"/>
</dbReference>
<dbReference type="PANTHER" id="PTHR13743">
    <property type="entry name" value="BEIGE/BEACH-RELATED"/>
    <property type="match status" value="1"/>
</dbReference>
<dbReference type="PROSITE" id="PS50082">
    <property type="entry name" value="WD_REPEATS_2"/>
    <property type="match status" value="1"/>
</dbReference>
<feature type="repeat" description="WD" evidence="1">
    <location>
        <begin position="385"/>
        <end position="426"/>
    </location>
</feature>
<dbReference type="InterPro" id="IPR036372">
    <property type="entry name" value="BEACH_dom_sf"/>
</dbReference>
<dbReference type="EMBL" id="GL984247">
    <property type="protein sequence ID" value="EGR28407.1"/>
    <property type="molecule type" value="Genomic_DNA"/>
</dbReference>
<keyword evidence="1" id="KW-0853">WD repeat</keyword>
<dbReference type="GeneID" id="14904486"/>
<gene>
    <name evidence="3" type="ORF">IMG5_175930</name>
</gene>
<dbReference type="InterPro" id="IPR015943">
    <property type="entry name" value="WD40/YVTN_repeat-like_dom_sf"/>
</dbReference>
<dbReference type="Gene3D" id="1.10.1540.10">
    <property type="entry name" value="BEACH domain"/>
    <property type="match status" value="1"/>
</dbReference>
<dbReference type="OrthoDB" id="313252at2759"/>
<organism evidence="3 4">
    <name type="scientific">Ichthyophthirius multifiliis</name>
    <name type="common">White spot disease agent</name>
    <name type="synonym">Ich</name>
    <dbReference type="NCBI Taxonomy" id="5932"/>
    <lineage>
        <taxon>Eukaryota</taxon>
        <taxon>Sar</taxon>
        <taxon>Alveolata</taxon>
        <taxon>Ciliophora</taxon>
        <taxon>Intramacronucleata</taxon>
        <taxon>Oligohymenophorea</taxon>
        <taxon>Hymenostomatida</taxon>
        <taxon>Ophryoglenina</taxon>
        <taxon>Ichthyophthirius</taxon>
    </lineage>
</organism>
<reference evidence="3 4" key="1">
    <citation type="submission" date="2011-07" db="EMBL/GenBank/DDBJ databases">
        <authorList>
            <person name="Coyne R."/>
            <person name="Brami D."/>
            <person name="Johnson J."/>
            <person name="Hostetler J."/>
            <person name="Hannick L."/>
            <person name="Clark T."/>
            <person name="Cassidy-Hanley D."/>
            <person name="Inman J."/>
        </authorList>
    </citation>
    <scope>NUCLEOTIDE SEQUENCE [LARGE SCALE GENOMIC DNA]</scope>
    <source>
        <strain evidence="3 4">G5</strain>
    </source>
</reference>
<dbReference type="Gene3D" id="2.130.10.10">
    <property type="entry name" value="YVTN repeat-like/Quinoprotein amine dehydrogenase"/>
    <property type="match status" value="1"/>
</dbReference>
<dbReference type="PROSITE" id="PS50197">
    <property type="entry name" value="BEACH"/>
    <property type="match status" value="1"/>
</dbReference>
<dbReference type="Proteomes" id="UP000008983">
    <property type="component" value="Unassembled WGS sequence"/>
</dbReference>
<dbReference type="InterPro" id="IPR050865">
    <property type="entry name" value="BEACH_Domain"/>
</dbReference>
<dbReference type="SMART" id="SM01026">
    <property type="entry name" value="Beach"/>
    <property type="match status" value="1"/>
</dbReference>
<dbReference type="Pfam" id="PF02138">
    <property type="entry name" value="Beach"/>
    <property type="match status" value="1"/>
</dbReference>
<accession>G0R282</accession>
<evidence type="ECO:0000259" key="2">
    <source>
        <dbReference type="PROSITE" id="PS50197"/>
    </source>
</evidence>
<dbReference type="InterPro" id="IPR036322">
    <property type="entry name" value="WD40_repeat_dom_sf"/>
</dbReference>
<evidence type="ECO:0000313" key="3">
    <source>
        <dbReference type="EMBL" id="EGR28407.1"/>
    </source>
</evidence>
<dbReference type="InParanoid" id="G0R282"/>